<dbReference type="EMBL" id="GL433838">
    <property type="protein sequence ID" value="EFN57998.1"/>
    <property type="molecule type" value="Genomic_DNA"/>
</dbReference>
<protein>
    <recommendedName>
        <fullName evidence="5">CG-1 domain-containing protein</fullName>
    </recommendedName>
</protein>
<dbReference type="PROSITE" id="PS51437">
    <property type="entry name" value="CG_1"/>
    <property type="match status" value="1"/>
</dbReference>
<dbReference type="InParanoid" id="E1Z7X7"/>
<dbReference type="SMART" id="SM01076">
    <property type="entry name" value="CG-1"/>
    <property type="match status" value="1"/>
</dbReference>
<dbReference type="GO" id="GO:0003712">
    <property type="term" value="F:transcription coregulator activity"/>
    <property type="evidence" value="ECO:0007669"/>
    <property type="project" value="TreeGrafter"/>
</dbReference>
<dbReference type="GO" id="GO:0003690">
    <property type="term" value="F:double-stranded DNA binding"/>
    <property type="evidence" value="ECO:0007669"/>
    <property type="project" value="TreeGrafter"/>
</dbReference>
<feature type="region of interest" description="Disordered" evidence="4">
    <location>
        <begin position="504"/>
        <end position="538"/>
    </location>
</feature>
<keyword evidence="3" id="KW-0539">Nucleus</keyword>
<sequence>MDIAASVAAVVDKARTSWLKNAEVLELLEGFAGAGLAVCQEPPVRPAGGQLFLFDRRICRFFRRDGHTWRKKPDGKTIRETHEKLKVGNAETLNCYYAHADQEDGLQRRCYWQLDPEKEHIVLVHYLCCASSRAGTQRAASAELAGDVAAGCTPRPQRASRQQHRRAYSPPPGAASAAGGRRRGASQTKLSPLATAASLESDLVSQGSGETELPLVQGMTLEAAAALPSLAQQYAMQQQAAAVVQQQMQLQQLLQSGGSGGSGSGSGEFDPFALPAVPEHHRPLPGVLYTDQRVATQLSAAAAAQQASVHSPLLPPRPLMKQESFQADQHKALFREMSLGIQREATEEGGYFLGSPGEPDPLGTDKAAASTPGPDLAALLASPPHGGHRRSFSRQGSGLSRLISKNWENDVMEMMLPDVDSDISAYPMERVVVEVAQRPSSPGSRLFDQAGIAFFGSAHSAATAVQHALEPSPLGLAPGGESPLEFAAGEAHARAQRPRLARVSGAGMPRSGSHPHLAHLAKRPGGAGAEAGSEEERRKERVDAAAVAAAYAAQEHRDEKLAAVRSQRAASSTEAEDTLEMIDVPENLQRLSSFLHRGPASGARLTLGRELAAAEASAVADLELEARSLLKHMSIDEVDAVAAVRDAAKELEVMPTIYAAPSSELEAASGAPSHRDSQSEELGSRGHSATSLLDGLQVATSGVAGQPLDPIAQQLQAAMAQHAARQAR</sequence>
<dbReference type="OrthoDB" id="407555at2759"/>
<dbReference type="GO" id="GO:0005634">
    <property type="term" value="C:nucleus"/>
    <property type="evidence" value="ECO:0007669"/>
    <property type="project" value="UniProtKB-SubCell"/>
</dbReference>
<organism evidence="7">
    <name type="scientific">Chlorella variabilis</name>
    <name type="common">Green alga</name>
    <dbReference type="NCBI Taxonomy" id="554065"/>
    <lineage>
        <taxon>Eukaryota</taxon>
        <taxon>Viridiplantae</taxon>
        <taxon>Chlorophyta</taxon>
        <taxon>core chlorophytes</taxon>
        <taxon>Trebouxiophyceae</taxon>
        <taxon>Chlorellales</taxon>
        <taxon>Chlorellaceae</taxon>
        <taxon>Chlorella clade</taxon>
        <taxon>Chlorella</taxon>
    </lineage>
</organism>
<feature type="domain" description="CG-1" evidence="5">
    <location>
        <begin position="7"/>
        <end position="135"/>
    </location>
</feature>
<dbReference type="InterPro" id="IPR005559">
    <property type="entry name" value="CG-1_dom"/>
</dbReference>
<evidence type="ECO:0000313" key="7">
    <source>
        <dbReference type="Proteomes" id="UP000008141"/>
    </source>
</evidence>
<evidence type="ECO:0000256" key="3">
    <source>
        <dbReference type="ARBA" id="ARBA00023242"/>
    </source>
</evidence>
<gene>
    <name evidence="6" type="ORF">CHLNCDRAFT_142166</name>
</gene>
<comment type="subcellular location">
    <subcellularLocation>
        <location evidence="1">Nucleus</location>
    </subcellularLocation>
</comment>
<name>E1Z7X7_CHLVA</name>
<dbReference type="GO" id="GO:0006357">
    <property type="term" value="P:regulation of transcription by RNA polymerase II"/>
    <property type="evidence" value="ECO:0007669"/>
    <property type="project" value="TreeGrafter"/>
</dbReference>
<feature type="region of interest" description="Disordered" evidence="4">
    <location>
        <begin position="351"/>
        <end position="371"/>
    </location>
</feature>
<dbReference type="eggNOG" id="KOG0520">
    <property type="taxonomic scope" value="Eukaryota"/>
</dbReference>
<evidence type="ECO:0000256" key="2">
    <source>
        <dbReference type="ARBA" id="ARBA00023163"/>
    </source>
</evidence>
<keyword evidence="7" id="KW-1185">Reference proteome</keyword>
<evidence type="ECO:0000259" key="5">
    <source>
        <dbReference type="PROSITE" id="PS51437"/>
    </source>
</evidence>
<evidence type="ECO:0000313" key="6">
    <source>
        <dbReference type="EMBL" id="EFN57998.1"/>
    </source>
</evidence>
<dbReference type="RefSeq" id="XP_005850100.1">
    <property type="nucleotide sequence ID" value="XM_005850038.1"/>
</dbReference>
<dbReference type="Pfam" id="PF03859">
    <property type="entry name" value="CG-1"/>
    <property type="match status" value="1"/>
</dbReference>
<evidence type="ECO:0000256" key="1">
    <source>
        <dbReference type="ARBA" id="ARBA00004123"/>
    </source>
</evidence>
<dbReference type="AlphaFoldDB" id="E1Z7X7"/>
<reference evidence="6 7" key="1">
    <citation type="journal article" date="2010" name="Plant Cell">
        <title>The Chlorella variabilis NC64A genome reveals adaptation to photosymbiosis, coevolution with viruses, and cryptic sex.</title>
        <authorList>
            <person name="Blanc G."/>
            <person name="Duncan G."/>
            <person name="Agarkova I."/>
            <person name="Borodovsky M."/>
            <person name="Gurnon J."/>
            <person name="Kuo A."/>
            <person name="Lindquist E."/>
            <person name="Lucas S."/>
            <person name="Pangilinan J."/>
            <person name="Polle J."/>
            <person name="Salamov A."/>
            <person name="Terry A."/>
            <person name="Yamada T."/>
            <person name="Dunigan D.D."/>
            <person name="Grigoriev I.V."/>
            <person name="Claverie J.M."/>
            <person name="Van Etten J.L."/>
        </authorList>
    </citation>
    <scope>NUCLEOTIDE SEQUENCE [LARGE SCALE GENOMIC DNA]</scope>
    <source>
        <strain evidence="6 7">NC64A</strain>
    </source>
</reference>
<dbReference type="Proteomes" id="UP000008141">
    <property type="component" value="Unassembled WGS sequence"/>
</dbReference>
<dbReference type="STRING" id="554065.E1Z7X7"/>
<keyword evidence="2" id="KW-0804">Transcription</keyword>
<dbReference type="GeneID" id="17357371"/>
<dbReference type="KEGG" id="cvr:CHLNCDRAFT_142166"/>
<evidence type="ECO:0000256" key="4">
    <source>
        <dbReference type="SAM" id="MobiDB-lite"/>
    </source>
</evidence>
<proteinExistence type="predicted"/>
<dbReference type="PANTHER" id="PTHR23335">
    <property type="entry name" value="CALMODULIN-BINDING TRANSCRIPTION ACTIVATOR CAMTA"/>
    <property type="match status" value="1"/>
</dbReference>
<feature type="region of interest" description="Disordered" evidence="4">
    <location>
        <begin position="151"/>
        <end position="190"/>
    </location>
</feature>
<feature type="compositionally biased region" description="Basic and acidic residues" evidence="4">
    <location>
        <begin position="673"/>
        <end position="684"/>
    </location>
</feature>
<feature type="region of interest" description="Disordered" evidence="4">
    <location>
        <begin position="665"/>
        <end position="690"/>
    </location>
</feature>
<dbReference type="PANTHER" id="PTHR23335:SF1">
    <property type="entry name" value="CALMODULIN-BINDING TRANSCRIPTION ACTIVATOR, ISOFORM F"/>
    <property type="match status" value="1"/>
</dbReference>
<accession>E1Z7X7</accession>